<sequence>MESNQAERKKLFVLDTNILIHDPSALFRFKEHDIYLPMVVLEELDQGKKGLSDTARNIRQVNRYFDNLIKTASGKDIFQGIPLIAPDQLSETFTPPCGKLFFQSEELPIVLPESLPGNKPDNSILAITLALQAKNPDIWVSLVTKDINLRIKASVLGIHAEDYHNDQMLDDLSFMHSGFYELDENFWENHGKEMSSWKQDGKTFYQVNGPHIKDWVVNTCLYSNDGSEFESIVRNIENEHANIEYSKDFRRPKNKVFGINARNREQNFALNFLMDPEIDFVSLVGGAGTGKTLLTLAAGLAQVIDTKLYREIIMTRVTVPVGEDIGFLPGTEEEKMTPWMGALMDNLEVLAQALTKENEDDTELQEILKKRIRIRSMNFMRGRTFLNKYLIIDEAQNLTSKQMQTMITRAGPGTKIVCLGNVNQIDTPYLTETTSGLTYAVQCFKGWNHSAHMTLTRGERSRLADYAVKVL</sequence>
<dbReference type="InterPro" id="IPR002716">
    <property type="entry name" value="PIN_dom"/>
</dbReference>
<dbReference type="GO" id="GO:0005829">
    <property type="term" value="C:cytosol"/>
    <property type="evidence" value="ECO:0007669"/>
    <property type="project" value="TreeGrafter"/>
</dbReference>
<dbReference type="RefSeq" id="WP_057623494.1">
    <property type="nucleotide sequence ID" value="NZ_LKHV02000001.1"/>
</dbReference>
<dbReference type="EMBL" id="LKHV01000002">
    <property type="protein sequence ID" value="KRG19579.1"/>
    <property type="molecule type" value="Genomic_DNA"/>
</dbReference>
<reference evidence="6" key="1">
    <citation type="submission" date="2015-09" db="EMBL/GenBank/DDBJ databases">
        <title>Draft Genome Sequences of Two Novel Amoeba-resistant Intranuclear Bacteria, Candidatus Berkiella cookevillensis and Candidatus Berkiella aquae.</title>
        <authorList>
            <person name="Mehari Y.T."/>
            <person name="Arivett B.A."/>
            <person name="Farone A.L."/>
            <person name="Gunderson J.H."/>
            <person name="Farone M.B."/>
        </authorList>
    </citation>
    <scope>NUCLEOTIDE SEQUENCE [LARGE SCALE GENOMIC DNA]</scope>
    <source>
        <strain evidence="6">CC99</strain>
    </source>
</reference>
<dbReference type="EMBL" id="LKHV02000001">
    <property type="protein sequence ID" value="MCS5707576.1"/>
    <property type="molecule type" value="Genomic_DNA"/>
</dbReference>
<dbReference type="Gene3D" id="3.40.50.300">
    <property type="entry name" value="P-loop containing nucleotide triphosphate hydrolases"/>
    <property type="match status" value="1"/>
</dbReference>
<dbReference type="PATRIC" id="fig|1590042.3.peg.609"/>
<keyword evidence="3" id="KW-0067">ATP-binding</keyword>
<feature type="domain" description="PIN" evidence="5">
    <location>
        <begin position="10"/>
        <end position="151"/>
    </location>
</feature>
<evidence type="ECO:0000256" key="4">
    <source>
        <dbReference type="ARBA" id="ARBA00046345"/>
    </source>
</evidence>
<evidence type="ECO:0000259" key="5">
    <source>
        <dbReference type="SMART" id="SM00670"/>
    </source>
</evidence>
<dbReference type="InterPro" id="IPR029060">
    <property type="entry name" value="PIN-like_dom_sf"/>
</dbReference>
<reference evidence="7" key="2">
    <citation type="journal article" date="2016" name="Genome Announc.">
        <title>Draft Genome Sequences of Two Novel Amoeba-Resistant Intranuclear Bacteria, 'Candidatus Berkiella cookevillensis' and 'Candidatus Berkiella aquae'.</title>
        <authorList>
            <person name="Mehari Y.T."/>
            <person name="Arivett B.A."/>
            <person name="Farone A.L."/>
            <person name="Gunderson J.H."/>
            <person name="Farone M.B."/>
        </authorList>
    </citation>
    <scope>NUCLEOTIDE SEQUENCE</scope>
    <source>
        <strain evidence="7">CC99</strain>
    </source>
</reference>
<evidence type="ECO:0000256" key="1">
    <source>
        <dbReference type="ARBA" id="ARBA00010393"/>
    </source>
</evidence>
<evidence type="ECO:0000313" key="6">
    <source>
        <dbReference type="EMBL" id="KRG19579.1"/>
    </source>
</evidence>
<dbReference type="Pfam" id="PF13638">
    <property type="entry name" value="PIN_4"/>
    <property type="match status" value="1"/>
</dbReference>
<dbReference type="CDD" id="cd09883">
    <property type="entry name" value="PIN_VapC_PhoHL-ATPase"/>
    <property type="match status" value="1"/>
</dbReference>
<keyword evidence="2" id="KW-0547">Nucleotide-binding</keyword>
<dbReference type="InterPro" id="IPR027417">
    <property type="entry name" value="P-loop_NTPase"/>
</dbReference>
<dbReference type="Proteomes" id="UP000051494">
    <property type="component" value="Unassembled WGS sequence"/>
</dbReference>
<evidence type="ECO:0000313" key="7">
    <source>
        <dbReference type="EMBL" id="MCS5707576.1"/>
    </source>
</evidence>
<reference evidence="7" key="3">
    <citation type="submission" date="2021-06" db="EMBL/GenBank/DDBJ databases">
        <title>Genomic Description and Analysis of Intracellular Bacteria, Candidatus Berkiella cookevillensis and Candidatus Berkiella aquae.</title>
        <authorList>
            <person name="Kidane D.T."/>
            <person name="Mehari Y.T."/>
            <person name="Rice F.C."/>
            <person name="Arivett B.A."/>
            <person name="Farone A.L."/>
            <person name="Berk S.G."/>
            <person name="Farone M.B."/>
        </authorList>
    </citation>
    <scope>NUCLEOTIDE SEQUENCE</scope>
    <source>
        <strain evidence="7">CC99</strain>
    </source>
</reference>
<proteinExistence type="inferred from homology"/>
<dbReference type="PANTHER" id="PTHR30473:SF2">
    <property type="entry name" value="PIN DOMAIN-CONTAINING PROTEIN"/>
    <property type="match status" value="1"/>
</dbReference>
<dbReference type="STRING" id="437022.CC99x_00592"/>
<dbReference type="Pfam" id="PF02562">
    <property type="entry name" value="PhoH"/>
    <property type="match status" value="1"/>
</dbReference>
<gene>
    <name evidence="6" type="primary">ybeZ_1</name>
    <name evidence="7" type="ORF">CC99x_001520</name>
    <name evidence="6" type="ORF">CC99x_00592</name>
</gene>
<dbReference type="InterPro" id="IPR003714">
    <property type="entry name" value="PhoH"/>
</dbReference>
<dbReference type="GO" id="GO:0005524">
    <property type="term" value="F:ATP binding"/>
    <property type="evidence" value="ECO:0007669"/>
    <property type="project" value="UniProtKB-KW"/>
</dbReference>
<name>A0A0Q9YGA4_9GAMM</name>
<dbReference type="SUPFAM" id="SSF52540">
    <property type="entry name" value="P-loop containing nucleoside triphosphate hydrolases"/>
    <property type="match status" value="1"/>
</dbReference>
<evidence type="ECO:0000256" key="2">
    <source>
        <dbReference type="ARBA" id="ARBA00022741"/>
    </source>
</evidence>
<organism evidence="6">
    <name type="scientific">Candidatus Berkiella cookevillensis</name>
    <dbReference type="NCBI Taxonomy" id="437022"/>
    <lineage>
        <taxon>Bacteria</taxon>
        <taxon>Pseudomonadati</taxon>
        <taxon>Pseudomonadota</taxon>
        <taxon>Gammaproteobacteria</taxon>
        <taxon>Candidatus Berkiellales</taxon>
        <taxon>Candidatus Berkiellaceae</taxon>
        <taxon>Candidatus Berkiella</taxon>
    </lineage>
</organism>
<dbReference type="Gene3D" id="3.40.50.1010">
    <property type="entry name" value="5'-nuclease"/>
    <property type="match status" value="1"/>
</dbReference>
<comment type="similarity">
    <text evidence="4">In the N-terminal section; belongs to the PINc/VapC protein family.</text>
</comment>
<evidence type="ECO:0000313" key="8">
    <source>
        <dbReference type="Proteomes" id="UP000051494"/>
    </source>
</evidence>
<dbReference type="PANTHER" id="PTHR30473">
    <property type="entry name" value="PROTEIN PHOH"/>
    <property type="match status" value="1"/>
</dbReference>
<dbReference type="FunFam" id="3.40.50.300:FF:000013">
    <property type="entry name" value="PhoH family ATPase"/>
    <property type="match status" value="1"/>
</dbReference>
<dbReference type="SUPFAM" id="SSF88723">
    <property type="entry name" value="PIN domain-like"/>
    <property type="match status" value="1"/>
</dbReference>
<dbReference type="InterPro" id="IPR051451">
    <property type="entry name" value="PhoH2-like"/>
</dbReference>
<dbReference type="SMART" id="SM00670">
    <property type="entry name" value="PINc"/>
    <property type="match status" value="1"/>
</dbReference>
<dbReference type="AlphaFoldDB" id="A0A0Q9YGA4"/>
<keyword evidence="8" id="KW-1185">Reference proteome</keyword>
<dbReference type="OrthoDB" id="9766527at2"/>
<protein>
    <submittedName>
        <fullName evidence="7">PhoH family protein</fullName>
    </submittedName>
    <submittedName>
        <fullName evidence="6">PhoH-like protein</fullName>
    </submittedName>
</protein>
<accession>A0A0Q9YGA4</accession>
<evidence type="ECO:0000256" key="3">
    <source>
        <dbReference type="ARBA" id="ARBA00022840"/>
    </source>
</evidence>
<comment type="caution">
    <text evidence="6">The sequence shown here is derived from an EMBL/GenBank/DDBJ whole genome shotgun (WGS) entry which is preliminary data.</text>
</comment>
<comment type="similarity">
    <text evidence="1">Belongs to the PhoH family.</text>
</comment>